<organism evidence="1 2">
    <name type="scientific">Hevea brasiliensis</name>
    <name type="common">Para rubber tree</name>
    <name type="synonym">Siphonia brasiliensis</name>
    <dbReference type="NCBI Taxonomy" id="3981"/>
    <lineage>
        <taxon>Eukaryota</taxon>
        <taxon>Viridiplantae</taxon>
        <taxon>Streptophyta</taxon>
        <taxon>Embryophyta</taxon>
        <taxon>Tracheophyta</taxon>
        <taxon>Spermatophyta</taxon>
        <taxon>Magnoliopsida</taxon>
        <taxon>eudicotyledons</taxon>
        <taxon>Gunneridae</taxon>
        <taxon>Pentapetalae</taxon>
        <taxon>rosids</taxon>
        <taxon>fabids</taxon>
        <taxon>Malpighiales</taxon>
        <taxon>Euphorbiaceae</taxon>
        <taxon>Crotonoideae</taxon>
        <taxon>Micrandreae</taxon>
        <taxon>Hevea</taxon>
    </lineage>
</organism>
<dbReference type="AlphaFoldDB" id="A0A6A6MZ23"/>
<name>A0A6A6MZ23_HEVBR</name>
<gene>
    <name evidence="1" type="ORF">GH714_005578</name>
</gene>
<dbReference type="GO" id="GO:0016020">
    <property type="term" value="C:membrane"/>
    <property type="evidence" value="ECO:0007669"/>
    <property type="project" value="TreeGrafter"/>
</dbReference>
<sequence length="284" mass="31947">MKNYLMANNLWDIVEATTEAPNPEEAEAEFKAWRKKNAAALHAIQISCMPHILFQIKEISSARICWDTLAKMHEVKSPGDQILPVEVLLQLPAAVNPAGTERDVYVEFRPLRNAIEIGIQVQLPAAQHADVRISIPQDGHTHPESILVRGLGPLRRFGSNLLQLFAKLAPPDRLASISGAALQMQRELQWYKEVESIVDPSFQENVNLLLKHLSKNFLINTSTFTVPGGNFQDTGSPIFLHRKFICDFYNIRCNFTLCFLNISIDVLRNPDVSGELKLVIPITF</sequence>
<keyword evidence="2" id="KW-1185">Reference proteome</keyword>
<dbReference type="PANTHER" id="PTHR24177:SF329">
    <property type="entry name" value="ANKYRIN REPEAT PROTEIN"/>
    <property type="match status" value="1"/>
</dbReference>
<dbReference type="Proteomes" id="UP000467840">
    <property type="component" value="Chromosome 10"/>
</dbReference>
<proteinExistence type="predicted"/>
<evidence type="ECO:0000313" key="1">
    <source>
        <dbReference type="EMBL" id="KAF2318344.1"/>
    </source>
</evidence>
<protein>
    <submittedName>
        <fullName evidence="1">Uncharacterized protein</fullName>
    </submittedName>
</protein>
<dbReference type="PANTHER" id="PTHR24177">
    <property type="entry name" value="CASKIN"/>
    <property type="match status" value="1"/>
</dbReference>
<evidence type="ECO:0000313" key="2">
    <source>
        <dbReference type="Proteomes" id="UP000467840"/>
    </source>
</evidence>
<dbReference type="Pfam" id="PF14223">
    <property type="entry name" value="Retrotran_gag_2"/>
    <property type="match status" value="1"/>
</dbReference>
<comment type="caution">
    <text evidence="1">The sequence shown here is derived from an EMBL/GenBank/DDBJ whole genome shotgun (WGS) entry which is preliminary data.</text>
</comment>
<reference evidence="1 2" key="1">
    <citation type="journal article" date="2020" name="Mol. Plant">
        <title>The Chromosome-Based Rubber Tree Genome Provides New Insights into Spurge Genome Evolution and Rubber Biosynthesis.</title>
        <authorList>
            <person name="Liu J."/>
            <person name="Shi C."/>
            <person name="Shi C.C."/>
            <person name="Li W."/>
            <person name="Zhang Q.J."/>
            <person name="Zhang Y."/>
            <person name="Li K."/>
            <person name="Lu H.F."/>
            <person name="Shi C."/>
            <person name="Zhu S.T."/>
            <person name="Xiao Z.Y."/>
            <person name="Nan H."/>
            <person name="Yue Y."/>
            <person name="Zhu X.G."/>
            <person name="Wu Y."/>
            <person name="Hong X.N."/>
            <person name="Fan G.Y."/>
            <person name="Tong Y."/>
            <person name="Zhang D."/>
            <person name="Mao C.L."/>
            <person name="Liu Y.L."/>
            <person name="Hao S.J."/>
            <person name="Liu W.Q."/>
            <person name="Lv M.Q."/>
            <person name="Zhang H.B."/>
            <person name="Liu Y."/>
            <person name="Hu-Tang G.R."/>
            <person name="Wang J.P."/>
            <person name="Wang J.H."/>
            <person name="Sun Y.H."/>
            <person name="Ni S.B."/>
            <person name="Chen W.B."/>
            <person name="Zhang X.C."/>
            <person name="Jiao Y.N."/>
            <person name="Eichler E.E."/>
            <person name="Li G.H."/>
            <person name="Liu X."/>
            <person name="Gao L.Z."/>
        </authorList>
    </citation>
    <scope>NUCLEOTIDE SEQUENCE [LARGE SCALE GENOMIC DNA]</scope>
    <source>
        <strain evidence="2">cv. GT1</strain>
        <tissue evidence="1">Leaf</tissue>
    </source>
</reference>
<dbReference type="EMBL" id="JAAGAX010000003">
    <property type="protein sequence ID" value="KAF2318344.1"/>
    <property type="molecule type" value="Genomic_DNA"/>
</dbReference>
<accession>A0A6A6MZ23</accession>